<dbReference type="GO" id="GO:0019674">
    <property type="term" value="P:NAD+ metabolic process"/>
    <property type="evidence" value="ECO:0007669"/>
    <property type="project" value="InterPro"/>
</dbReference>
<dbReference type="EMBL" id="AP019822">
    <property type="protein sequence ID" value="BBM36714.1"/>
    <property type="molecule type" value="Genomic_DNA"/>
</dbReference>
<gene>
    <name evidence="6" type="primary">nadK</name>
    <name evidence="7" type="ORF">JCM16774_1658</name>
</gene>
<feature type="binding site" evidence="6">
    <location>
        <begin position="68"/>
        <end position="69"/>
    </location>
    <ligand>
        <name>NAD(+)</name>
        <dbReference type="ChEBI" id="CHEBI:57540"/>
    </ligand>
</feature>
<feature type="binding site" evidence="6">
    <location>
        <begin position="137"/>
        <end position="138"/>
    </location>
    <ligand>
        <name>NAD(+)</name>
        <dbReference type="ChEBI" id="CHEBI:57540"/>
    </ligand>
</feature>
<dbReference type="STRING" id="714315.GCA_000516535_01665"/>
<comment type="similarity">
    <text evidence="6">Belongs to the NAD kinase family.</text>
</comment>
<dbReference type="InterPro" id="IPR017438">
    <property type="entry name" value="ATP-NAD_kinase_N"/>
</dbReference>
<dbReference type="AlphaFoldDB" id="A0A510JBZ5"/>
<name>A0A510JBZ5_9FUSO</name>
<dbReference type="GO" id="GO:0046872">
    <property type="term" value="F:metal ion binding"/>
    <property type="evidence" value="ECO:0007669"/>
    <property type="project" value="UniProtKB-UniRule"/>
</dbReference>
<evidence type="ECO:0000256" key="6">
    <source>
        <dbReference type="HAMAP-Rule" id="MF_00361"/>
    </source>
</evidence>
<comment type="caution">
    <text evidence="6">Lacks conserved residue(s) required for the propagation of feature annotation.</text>
</comment>
<evidence type="ECO:0000313" key="7">
    <source>
        <dbReference type="EMBL" id="BBM36714.1"/>
    </source>
</evidence>
<dbReference type="RefSeq" id="WP_026737936.1">
    <property type="nucleotide sequence ID" value="NZ_AP019822.1"/>
</dbReference>
<accession>A0A510JBZ5</accession>
<sequence length="282" mass="31594">MKAILKDSENSIQKDKKTVNIVRKIKIVKNRYVKEELLTGFYEYIKRNNIIEVVNVKNADLIVSFGGDGTILVAAKETVKKDIPVLAVNMGTVGYMAEIKPENAVEMLENYQENKCIIDERAFLEVEYNGEIFYALNELLIIKGGLVSHLINVEVYANDIIVNKYRADGVIVATPTGSTAYSLSAGGSIVHPKLNALSITPLLPQSLTARPIIVNGNDKLSFKVYTRDNDAHLNIDGSECFRVTDTDEIKATLSEKKVKIIRSENSDYYNILREKLKWGDTF</sequence>
<feature type="binding site" evidence="6">
    <location>
        <begin position="179"/>
        <end position="184"/>
    </location>
    <ligand>
        <name>NAD(+)</name>
        <dbReference type="ChEBI" id="CHEBI:57540"/>
    </ligand>
</feature>
<dbReference type="GO" id="GO:0006741">
    <property type="term" value="P:NADP+ biosynthetic process"/>
    <property type="evidence" value="ECO:0007669"/>
    <property type="project" value="UniProtKB-UniRule"/>
</dbReference>
<dbReference type="InterPro" id="IPR016064">
    <property type="entry name" value="NAD/diacylglycerol_kinase_sf"/>
</dbReference>
<dbReference type="SUPFAM" id="SSF111331">
    <property type="entry name" value="NAD kinase/diacylglycerol kinase-like"/>
    <property type="match status" value="1"/>
</dbReference>
<evidence type="ECO:0000313" key="8">
    <source>
        <dbReference type="Proteomes" id="UP000321606"/>
    </source>
</evidence>
<dbReference type="OrthoDB" id="9774737at2"/>
<comment type="cofactor">
    <cofactor evidence="6">
        <name>a divalent metal cation</name>
        <dbReference type="ChEBI" id="CHEBI:60240"/>
    </cofactor>
</comment>
<keyword evidence="6" id="KW-0963">Cytoplasm</keyword>
<dbReference type="GO" id="GO:0005737">
    <property type="term" value="C:cytoplasm"/>
    <property type="evidence" value="ECO:0007669"/>
    <property type="project" value="UniProtKB-SubCell"/>
</dbReference>
<dbReference type="Pfam" id="PF01513">
    <property type="entry name" value="NAD_kinase"/>
    <property type="match status" value="1"/>
</dbReference>
<dbReference type="EC" id="2.7.1.23" evidence="6"/>
<keyword evidence="4 6" id="KW-0520">NAD</keyword>
<comment type="subcellular location">
    <subcellularLocation>
        <location evidence="6">Cytoplasm</location>
    </subcellularLocation>
</comment>
<organism evidence="7 8">
    <name type="scientific">Pseudoleptotrichia goodfellowii</name>
    <dbReference type="NCBI Taxonomy" id="157692"/>
    <lineage>
        <taxon>Bacteria</taxon>
        <taxon>Fusobacteriati</taxon>
        <taxon>Fusobacteriota</taxon>
        <taxon>Fusobacteriia</taxon>
        <taxon>Fusobacteriales</taxon>
        <taxon>Leptotrichiaceae</taxon>
        <taxon>Pseudoleptotrichia</taxon>
    </lineage>
</organism>
<protein>
    <recommendedName>
        <fullName evidence="6">NAD kinase</fullName>
        <ecNumber evidence="6">2.7.1.23</ecNumber>
    </recommendedName>
    <alternativeName>
        <fullName evidence="6">ATP-dependent NAD kinase</fullName>
    </alternativeName>
</protein>
<dbReference type="Gene3D" id="2.60.200.30">
    <property type="entry name" value="Probable inorganic polyphosphate/atp-NAD kinase, domain 2"/>
    <property type="match status" value="1"/>
</dbReference>
<dbReference type="GO" id="GO:0003951">
    <property type="term" value="F:NAD+ kinase activity"/>
    <property type="evidence" value="ECO:0007669"/>
    <property type="project" value="UniProtKB-UniRule"/>
</dbReference>
<evidence type="ECO:0000256" key="3">
    <source>
        <dbReference type="ARBA" id="ARBA00022857"/>
    </source>
</evidence>
<dbReference type="InterPro" id="IPR017437">
    <property type="entry name" value="ATP-NAD_kinase_PpnK-typ_C"/>
</dbReference>
<dbReference type="Gene3D" id="3.40.50.10330">
    <property type="entry name" value="Probable inorganic polyphosphate/atp-NAD kinase, domain 1"/>
    <property type="match status" value="1"/>
</dbReference>
<evidence type="ECO:0000256" key="4">
    <source>
        <dbReference type="ARBA" id="ARBA00023027"/>
    </source>
</evidence>
<dbReference type="HAMAP" id="MF_00361">
    <property type="entry name" value="NAD_kinase"/>
    <property type="match status" value="1"/>
</dbReference>
<keyword evidence="3 6" id="KW-0521">NADP</keyword>
<comment type="catalytic activity">
    <reaction evidence="5 6">
        <text>NAD(+) + ATP = ADP + NADP(+) + H(+)</text>
        <dbReference type="Rhea" id="RHEA:18629"/>
        <dbReference type="ChEBI" id="CHEBI:15378"/>
        <dbReference type="ChEBI" id="CHEBI:30616"/>
        <dbReference type="ChEBI" id="CHEBI:57540"/>
        <dbReference type="ChEBI" id="CHEBI:58349"/>
        <dbReference type="ChEBI" id="CHEBI:456216"/>
        <dbReference type="EC" id="2.7.1.23"/>
    </reaction>
</comment>
<feature type="binding site" evidence="6">
    <location>
        <position position="203"/>
    </location>
    <ligand>
        <name>NAD(+)</name>
        <dbReference type="ChEBI" id="CHEBI:57540"/>
    </ligand>
</feature>
<reference evidence="7 8" key="1">
    <citation type="submission" date="2019-07" db="EMBL/GenBank/DDBJ databases">
        <title>Complete Genome Sequence of Leptotrichia goodfellowii Strain JCM 16774.</title>
        <authorList>
            <person name="Watanabe S."/>
            <person name="Cui L."/>
        </authorList>
    </citation>
    <scope>NUCLEOTIDE SEQUENCE [LARGE SCALE GENOMIC DNA]</scope>
    <source>
        <strain evidence="7 8">JCM16774</strain>
    </source>
</reference>
<evidence type="ECO:0000256" key="1">
    <source>
        <dbReference type="ARBA" id="ARBA00022679"/>
    </source>
</evidence>
<keyword evidence="2 6" id="KW-0418">Kinase</keyword>
<dbReference type="KEGG" id="lgo:JCM16774_1658"/>
<feature type="binding site" evidence="6">
    <location>
        <position position="166"/>
    </location>
    <ligand>
        <name>NAD(+)</name>
        <dbReference type="ChEBI" id="CHEBI:57540"/>
    </ligand>
</feature>
<evidence type="ECO:0000256" key="5">
    <source>
        <dbReference type="ARBA" id="ARBA00047925"/>
    </source>
</evidence>
<dbReference type="PANTHER" id="PTHR20275">
    <property type="entry name" value="NAD KINASE"/>
    <property type="match status" value="1"/>
</dbReference>
<feature type="active site" description="Proton acceptor" evidence="6">
    <location>
        <position position="68"/>
    </location>
</feature>
<keyword evidence="1 6" id="KW-0808">Transferase</keyword>
<dbReference type="PANTHER" id="PTHR20275:SF0">
    <property type="entry name" value="NAD KINASE"/>
    <property type="match status" value="1"/>
</dbReference>
<dbReference type="Proteomes" id="UP000321606">
    <property type="component" value="Chromosome"/>
</dbReference>
<dbReference type="Pfam" id="PF20143">
    <property type="entry name" value="NAD_kinase_C"/>
    <property type="match status" value="1"/>
</dbReference>
<feature type="binding site" evidence="6">
    <location>
        <position position="168"/>
    </location>
    <ligand>
        <name>NAD(+)</name>
        <dbReference type="ChEBI" id="CHEBI:57540"/>
    </ligand>
</feature>
<dbReference type="InterPro" id="IPR002504">
    <property type="entry name" value="NADK"/>
</dbReference>
<dbReference type="GO" id="GO:0005524">
    <property type="term" value="F:ATP binding"/>
    <property type="evidence" value="ECO:0007669"/>
    <property type="project" value="UniProtKB-KW"/>
</dbReference>
<keyword evidence="6" id="KW-0547">Nucleotide-binding</keyword>
<dbReference type="GO" id="GO:0051287">
    <property type="term" value="F:NAD binding"/>
    <property type="evidence" value="ECO:0007669"/>
    <property type="project" value="UniProtKB-ARBA"/>
</dbReference>
<evidence type="ECO:0000256" key="2">
    <source>
        <dbReference type="ARBA" id="ARBA00022777"/>
    </source>
</evidence>
<keyword evidence="6" id="KW-0067">ATP-binding</keyword>
<comment type="function">
    <text evidence="6">Involved in the regulation of the intracellular balance of NAD and NADP, and is a key enzyme in the biosynthesis of NADP. Catalyzes specifically the phosphorylation on 2'-hydroxyl of the adenosine moiety of NAD to yield NADP.</text>
</comment>
<proteinExistence type="inferred from homology"/>
<feature type="binding site" evidence="6">
    <location>
        <position position="149"/>
    </location>
    <ligand>
        <name>NAD(+)</name>
        <dbReference type="ChEBI" id="CHEBI:57540"/>
    </ligand>
</feature>